<keyword evidence="1" id="KW-0677">Repeat</keyword>
<keyword evidence="2" id="KW-0040">ANK repeat</keyword>
<comment type="caution">
    <text evidence="6">The sequence shown here is derived from an EMBL/GenBank/DDBJ whole genome shotgun (WGS) entry which is preliminary data.</text>
</comment>
<protein>
    <submittedName>
        <fullName evidence="6">Nacht and ankyrin domain-containingprotein</fullName>
    </submittedName>
</protein>
<dbReference type="SMART" id="SM00248">
    <property type="entry name" value="ANK"/>
    <property type="match status" value="6"/>
</dbReference>
<dbReference type="GO" id="GO:0009116">
    <property type="term" value="P:nucleoside metabolic process"/>
    <property type="evidence" value="ECO:0007669"/>
    <property type="project" value="InterPro"/>
</dbReference>
<dbReference type="Gene3D" id="1.25.40.20">
    <property type="entry name" value="Ankyrin repeat-containing domain"/>
    <property type="match status" value="2"/>
</dbReference>
<feature type="repeat" description="ANK" evidence="2">
    <location>
        <begin position="754"/>
        <end position="786"/>
    </location>
</feature>
<dbReference type="PANTHER" id="PTHR46082:SF11">
    <property type="entry name" value="AAA+ ATPASE DOMAIN-CONTAINING PROTEIN-RELATED"/>
    <property type="match status" value="1"/>
</dbReference>
<dbReference type="InterPro" id="IPR000209">
    <property type="entry name" value="Peptidase_S8/S53_dom"/>
</dbReference>
<feature type="repeat" description="ANK" evidence="2">
    <location>
        <begin position="787"/>
        <end position="819"/>
    </location>
</feature>
<dbReference type="Pfam" id="PF01048">
    <property type="entry name" value="PNP_UDP_1"/>
    <property type="match status" value="1"/>
</dbReference>
<feature type="domain" description="Nucleoside phosphorylase" evidence="4">
    <location>
        <begin position="325"/>
        <end position="421"/>
    </location>
</feature>
<dbReference type="InterPro" id="IPR002110">
    <property type="entry name" value="Ankyrin_rpt"/>
</dbReference>
<evidence type="ECO:0000313" key="6">
    <source>
        <dbReference type="EMBL" id="OAQ60405.1"/>
    </source>
</evidence>
<reference evidence="6 7" key="1">
    <citation type="submission" date="2016-01" db="EMBL/GenBank/DDBJ databases">
        <title>Biosynthesis of antibiotic leucinostatins and their inhibition on Phytophthora in bio-control Purpureocillium lilacinum.</title>
        <authorList>
            <person name="Wang G."/>
            <person name="Liu Z."/>
            <person name="Lin R."/>
            <person name="Li E."/>
            <person name="Mao Z."/>
            <person name="Ling J."/>
            <person name="Yin W."/>
            <person name="Xie B."/>
        </authorList>
    </citation>
    <scope>NUCLEOTIDE SEQUENCE [LARGE SCALE GENOMIC DNA]</scope>
    <source>
        <strain evidence="6">PLBJ-1</strain>
    </source>
</reference>
<dbReference type="Pfam" id="PF24883">
    <property type="entry name" value="NPHP3_N"/>
    <property type="match status" value="1"/>
</dbReference>
<dbReference type="SUPFAM" id="SSF48403">
    <property type="entry name" value="Ankyrin repeat"/>
    <property type="match status" value="1"/>
</dbReference>
<feature type="repeat" description="ANK" evidence="2">
    <location>
        <begin position="688"/>
        <end position="720"/>
    </location>
</feature>
<feature type="domain" description="Nephrocystin 3-like N-terminal" evidence="5">
    <location>
        <begin position="496"/>
        <end position="646"/>
    </location>
</feature>
<dbReference type="Pfam" id="PF12796">
    <property type="entry name" value="Ank_2"/>
    <property type="match status" value="3"/>
</dbReference>
<dbReference type="AlphaFoldDB" id="A0A179F4R5"/>
<dbReference type="Gene3D" id="3.40.50.300">
    <property type="entry name" value="P-loop containing nucleotide triphosphate hydrolases"/>
    <property type="match status" value="1"/>
</dbReference>
<dbReference type="PANTHER" id="PTHR46082">
    <property type="entry name" value="ATP/GTP-BINDING PROTEIN-RELATED"/>
    <property type="match status" value="1"/>
</dbReference>
<dbReference type="Gene3D" id="3.40.50.1580">
    <property type="entry name" value="Nucleoside phosphorylase domain"/>
    <property type="match status" value="1"/>
</dbReference>
<dbReference type="InterPro" id="IPR000845">
    <property type="entry name" value="Nucleoside_phosphorylase_d"/>
</dbReference>
<dbReference type="InterPro" id="IPR027417">
    <property type="entry name" value="P-loop_NTPase"/>
</dbReference>
<dbReference type="Proteomes" id="UP000078240">
    <property type="component" value="Unassembled WGS sequence"/>
</dbReference>
<dbReference type="InterPro" id="IPR036770">
    <property type="entry name" value="Ankyrin_rpt-contain_sf"/>
</dbReference>
<dbReference type="GO" id="GO:0006508">
    <property type="term" value="P:proteolysis"/>
    <property type="evidence" value="ECO:0007669"/>
    <property type="project" value="InterPro"/>
</dbReference>
<dbReference type="InterPro" id="IPR036852">
    <property type="entry name" value="Peptidase_S8/S53_dom_sf"/>
</dbReference>
<organism evidence="6 7">
    <name type="scientific">Purpureocillium lilacinum</name>
    <name type="common">Paecilomyces lilacinus</name>
    <dbReference type="NCBI Taxonomy" id="33203"/>
    <lineage>
        <taxon>Eukaryota</taxon>
        <taxon>Fungi</taxon>
        <taxon>Dikarya</taxon>
        <taxon>Ascomycota</taxon>
        <taxon>Pezizomycotina</taxon>
        <taxon>Sordariomycetes</taxon>
        <taxon>Hypocreomycetidae</taxon>
        <taxon>Hypocreales</taxon>
        <taxon>Ophiocordycipitaceae</taxon>
        <taxon>Purpureocillium</taxon>
    </lineage>
</organism>
<dbReference type="EMBL" id="LSBH01000032">
    <property type="protein sequence ID" value="OAQ60405.1"/>
    <property type="molecule type" value="Genomic_DNA"/>
</dbReference>
<dbReference type="Pfam" id="PF00082">
    <property type="entry name" value="Peptidase_S8"/>
    <property type="match status" value="1"/>
</dbReference>
<evidence type="ECO:0000256" key="2">
    <source>
        <dbReference type="PROSITE-ProRule" id="PRU00023"/>
    </source>
</evidence>
<feature type="domain" description="Peptidase S8/S53" evidence="3">
    <location>
        <begin position="18"/>
        <end position="99"/>
    </location>
</feature>
<dbReference type="PROSITE" id="PS50297">
    <property type="entry name" value="ANK_REP_REGION"/>
    <property type="match status" value="5"/>
</dbReference>
<dbReference type="SUPFAM" id="SSF53167">
    <property type="entry name" value="Purine and uridine phosphorylases"/>
    <property type="match status" value="1"/>
</dbReference>
<evidence type="ECO:0000259" key="4">
    <source>
        <dbReference type="Pfam" id="PF01048"/>
    </source>
</evidence>
<dbReference type="SUPFAM" id="SSF52540">
    <property type="entry name" value="P-loop containing nucleoside triphosphate hydrolases"/>
    <property type="match status" value="1"/>
</dbReference>
<dbReference type="InterPro" id="IPR053137">
    <property type="entry name" value="NLR-like"/>
</dbReference>
<sequence length="870" mass="94084">MSGLILTWVTKRVFSISKGLLAVNIVQAINWAIDQGVNIINLSLGFPEQSSHGLRRALERANYENIAVFAAAANHGNCRAIAWPARDPDLAICVTSADESYKCSLFAPSAAGRDLPMFITHDLPNPPKDDNAYTLGAIGSHNIVIACLPQGKYGTNSAATVATRMASTFPSIRLGFMVGIGGGIPPNVRLGDVVVSSPGNGFPGVVQWDFGKAEDEGKLVQTGALNNPPTALLTAVSKLRTKHDLTGARIPEYLYDLATNYPRLALRYAKPAGIRKPVSHNSQRGWFTWHGILSALLDAFLAFVWYSSGVWALTAGNGRSNNESTLRAAVEGSQRQSDDIPIHYGPIASGNRVIKDAKLRDRINNRFGGHVLCVEMEAAGLMDNFPCLVIRGVCDYADSAKNKEWQEYAAAVAAAYAKEIISMVPLDEVQQMDAIQKTIQRLGHQLDQMGATSSAIHSIVQGLEANTHYSEVEKWLSPPDPSTNYSHAKKQRHGCSGEWLLRRTEYSAWKSGQRPFLWLHGIPGCGKTILASTVLRDLEDDASIENLLYFFFDFTDTRKQSFEHALRSLVIQLYRKNKDTQENLDLLFASSETGKQQPSVHSLCNTFAAMAEQAGEVNIILDALDECRLQDDYRTEGLFPWMRSFVDSPQKNGGECGNALQAASYRGHEKVVGVLLNKDADVNAKGGRFGNALTAASYGGHEKVVRILLNKGADVNAKGGMYGNALQAASLQGHEKMVSMLLSKGADVNGEGGEYGSALQAASYRGHEKAVRILLDKGADVNANGGRFGNALQAASHGGHDNVVRILLDKGADVNAEGSRYGNALQAASDGGHEEVVRMLLAKGADVNTEDRTYVAAAKVSSLALYKNLL</sequence>
<evidence type="ECO:0000256" key="1">
    <source>
        <dbReference type="ARBA" id="ARBA00022737"/>
    </source>
</evidence>
<proteinExistence type="predicted"/>
<name>A0A179F4R5_PURLI</name>
<dbReference type="InterPro" id="IPR035994">
    <property type="entry name" value="Nucleoside_phosphorylase_sf"/>
</dbReference>
<dbReference type="Gene3D" id="3.40.50.200">
    <property type="entry name" value="Peptidase S8/S53 domain"/>
    <property type="match status" value="1"/>
</dbReference>
<evidence type="ECO:0000313" key="7">
    <source>
        <dbReference type="Proteomes" id="UP000078240"/>
    </source>
</evidence>
<evidence type="ECO:0000259" key="3">
    <source>
        <dbReference type="Pfam" id="PF00082"/>
    </source>
</evidence>
<dbReference type="GO" id="GO:0004252">
    <property type="term" value="F:serine-type endopeptidase activity"/>
    <property type="evidence" value="ECO:0007669"/>
    <property type="project" value="InterPro"/>
</dbReference>
<accession>A0A179F4R5</accession>
<dbReference type="PROSITE" id="PS50088">
    <property type="entry name" value="ANK_REPEAT"/>
    <property type="match status" value="5"/>
</dbReference>
<feature type="repeat" description="ANK" evidence="2">
    <location>
        <begin position="820"/>
        <end position="852"/>
    </location>
</feature>
<evidence type="ECO:0000259" key="5">
    <source>
        <dbReference type="Pfam" id="PF24883"/>
    </source>
</evidence>
<gene>
    <name evidence="6" type="ORF">VFPBJ_11551</name>
</gene>
<dbReference type="InterPro" id="IPR056884">
    <property type="entry name" value="NPHP3-like_N"/>
</dbReference>
<dbReference type="SUPFAM" id="SSF52743">
    <property type="entry name" value="Subtilisin-like"/>
    <property type="match status" value="1"/>
</dbReference>
<feature type="repeat" description="ANK" evidence="2">
    <location>
        <begin position="724"/>
        <end position="753"/>
    </location>
</feature>